<dbReference type="Gene3D" id="3.40.50.12690">
    <property type="match status" value="1"/>
</dbReference>
<dbReference type="InterPro" id="IPR000477">
    <property type="entry name" value="RT_dom"/>
</dbReference>
<dbReference type="Gene3D" id="3.60.10.10">
    <property type="entry name" value="Endonuclease/exonuclease/phosphatase"/>
    <property type="match status" value="2"/>
</dbReference>
<evidence type="ECO:0000259" key="2">
    <source>
        <dbReference type="PROSITE" id="PS50878"/>
    </source>
</evidence>
<proteinExistence type="predicted"/>
<dbReference type="PANTHER" id="PTHR33332">
    <property type="entry name" value="REVERSE TRANSCRIPTASE DOMAIN-CONTAINING PROTEIN"/>
    <property type="match status" value="1"/>
</dbReference>
<dbReference type="SUPFAM" id="SSF56672">
    <property type="entry name" value="DNA/RNA polymerases"/>
    <property type="match status" value="2"/>
</dbReference>
<dbReference type="SUPFAM" id="SSF56219">
    <property type="entry name" value="DNase I-like"/>
    <property type="match status" value="2"/>
</dbReference>
<reference evidence="3 4" key="1">
    <citation type="journal article" date="2023" name="J. Hered.">
        <title>Chromosome-level genome of the wood stork (Mycteria americana) provides insight into avian chromosome evolution.</title>
        <authorList>
            <person name="Flamio R. Jr."/>
            <person name="Ramstad K.M."/>
        </authorList>
    </citation>
    <scope>NUCLEOTIDE SEQUENCE [LARGE SCALE GENOMIC DNA]</scope>
    <source>
        <strain evidence="3">JAX WOST 10</strain>
    </source>
</reference>
<sequence length="2188" mass="248189">MPVKCLKARKGCSSMKEARTTAQLKCLYTNARSMGNKQEELEAIVHQENYDMVAIMETWWDDSHNWSAAMDGYKLFRRDRRGRRGGGVALYVRECLDSLELDDGDDRVECLWVRIRGKANKADIVMGVCYRPPNQDEEADKLFYKQLGEASRSLALVLVGDFNLPDVCWKYNTAQRKQSRRFLEHVADNFLTQLETGRESPLGGSPYGQRSPGRLDILQGGSQEGQATQEDYKGVARLCREKIRRAKAELELNLAAAVKDNKKHFFRYISSKRRAKENLQPLVDGGGITVRKDEEKAEVLNAFFASAFNSRANCSLGTQPLELEDRDGDQNGAPIIQGEMVSDLLHHLDIHKSMGPDEIHPRVLKELADVLTKPLSIIYQQSWLTGEVPADWRLANVMPIFKKGRKEDPGNYRSVSLTSVPGKLMEQIILSAVTRHVENNQGIKPSQHGFRKGRSCLTNLISFYDKVTCLVDEGKAVDVVYLDFSKAFDTVSHSILLEKLSAHGLDGCTLRWVKNWLDGRAQRVVVNGVYSGWRPVTSGVPQGSVLGPVLFNIFINDLDEGIECTLSMFADDTKLCGSVDLLEGRKGLQRDLDRLDRWAEVNCMRFNKAKCKVLHLGHSNPMQCYRLGEEWLESCLAEKDLGVLVDSRLNMSQRCAQAAKKANGILACIKNSVASRTREVIVPLYSALVRPHLEYCVHFWAPHYKRDIEVLERVQRRATKLVKGLEHKSYEERLRELGLFSLEKRRLRGDLMALYNYLKGGCREVGVSLFSQVTSDTTRGNGLKLCQGRFRLDIVSSHSGSLLGPVLFNIFINDLDEGIECTLSKFADDTKLYGSVDLLEGRKGLQRDLDRLDGWAEVNCMRFNKAKCKVLHLGHSNPMQRYRLGEEWLESCLAEKDLGVLVDSRLNMSQQCAQAAKKANGILACIKNSVASRTREVIAPLYSALVRPHLEYCVQFWAPHYKRDIEVLERVQRRATKLVKGLEQKSYEEWLRELGLFSLEKRRLRGDLNALYNYLKGGCSEVGVGLFSQALPPLRREQEQQQPPVRTHDQGDPLSPPRRAEGSSSEEESEWRRVHARGGRRRPSLPTSPPQVPLHNRYEALEVEGQSVEDGDDSLSTPEVSPRSEEHTSRLTTTSTRKKRRVIVVGDSFLKGTEGPICRPDPPLREVCCLPGARVKDVTRVLPSLVRPSDYYPLLLFHVGGDEAATRSPRAIKRDFRALGRLSFKLDSKGEGDNIRLAREKLRDNVPWLEGAADSEDSRPESSRCVGYAWAQPKSSGVEPGDTEATGAKRETPVKCLKACKGCSSMKEARTTAQLKCLYTNACSMGNKQEELEAIVHQENYDMVAITEMWWGDSHNWSAAMDGYKLFRRDRRGRRGGGVALYVRESLDSLELDDGDDRVECLWVRIRGKANKADIVVGVCYRPPNQDEETDELFYKQLGEASRSLALVLVGDFNLPDVCWKYNTAERKQSRRFLERVADNFLTQLVSEPTREGAPLDLLFTNREGLVSDVMVGGCLGQSDHEMIEFLIRGEAARGVGKTATLDFRRADFSLFRRLVDRVPWEAALMGKGVQEGWTFFKEEVLKAQERAVPRCRKTSRRGRRPAWLTRELWLELRRKRRVYDLWKKGWATQEDYKGVARLCREKTRRAKAELELSLAAAIKDNKKHFFKYISSKRRGKENLQPLVDVGGNTVTKDEEKAEVLNAFFASVFISRAECSMRTQPLELEDRDGDQTGAPIIQGEMVSDLLHHLDTHKSMGPDEIHLRVLKELADVLTKPLSIIYQQSWLTGEVPADWRLANVTPIFKKGQKEDPGNYRPVSLTSVPGKLMEQIILSAITRHVENNQGIRPSQHGFRKGRSCLTNLISFYDKNWLDGRAQRVVVNGVYSGWRPVTSGVPQGSVLGPVLFNIFINDLDEGIECTLSKFADDTKLCGSVDLLEGRQALQRDLDRLDRWAGVNCMRFNKAKCKVLHLGHSNPMQRYRLGEEWLESCLAEKDLGVLVDSRLNMSQQCAQAAKKANGILACIKNSVASRTREVIVPLYSALVRPHLEYCVQFWAPHYKRDIEVLERVQRRATKLVKGLEQKSYEERLRELGLFSLEKRRLRGDLIALYNYLKGGCREVGVSLFSQVTSDRTRGNGLKLRQGRFRLDIRKFFFTERVIKHWNRLPREVVESPSLEVFKGRLDEVLRDMV</sequence>
<protein>
    <recommendedName>
        <fullName evidence="2">Reverse transcriptase domain-containing protein</fullName>
    </recommendedName>
</protein>
<organism evidence="3 4">
    <name type="scientific">Mycteria americana</name>
    <name type="common">Wood stork</name>
    <dbReference type="NCBI Taxonomy" id="33587"/>
    <lineage>
        <taxon>Eukaryota</taxon>
        <taxon>Metazoa</taxon>
        <taxon>Chordata</taxon>
        <taxon>Craniata</taxon>
        <taxon>Vertebrata</taxon>
        <taxon>Euteleostomi</taxon>
        <taxon>Archelosauria</taxon>
        <taxon>Archosauria</taxon>
        <taxon>Dinosauria</taxon>
        <taxon>Saurischia</taxon>
        <taxon>Theropoda</taxon>
        <taxon>Coelurosauria</taxon>
        <taxon>Aves</taxon>
        <taxon>Neognathae</taxon>
        <taxon>Neoaves</taxon>
        <taxon>Aequornithes</taxon>
        <taxon>Ciconiiformes</taxon>
        <taxon>Ciconiidae</taxon>
        <taxon>Mycteria</taxon>
    </lineage>
</organism>
<accession>A0AAN7NH21</accession>
<dbReference type="CDD" id="cd01650">
    <property type="entry name" value="RT_nLTR_like"/>
    <property type="match status" value="2"/>
</dbReference>
<feature type="compositionally biased region" description="Basic residues" evidence="1">
    <location>
        <begin position="1074"/>
        <end position="1083"/>
    </location>
</feature>
<gene>
    <name evidence="3" type="ORF">QYF61_004526</name>
</gene>
<dbReference type="InterPro" id="IPR036691">
    <property type="entry name" value="Endo/exonu/phosph_ase_sf"/>
</dbReference>
<dbReference type="Proteomes" id="UP001333110">
    <property type="component" value="Unassembled WGS sequence"/>
</dbReference>
<dbReference type="PROSITE" id="PS50878">
    <property type="entry name" value="RT_POL"/>
    <property type="match status" value="1"/>
</dbReference>
<dbReference type="InterPro" id="IPR043502">
    <property type="entry name" value="DNA/RNA_pol_sf"/>
</dbReference>
<name>A0AAN7NH21_MYCAM</name>
<comment type="caution">
    <text evidence="3">The sequence shown here is derived from an EMBL/GenBank/DDBJ whole genome shotgun (WGS) entry which is preliminary data.</text>
</comment>
<dbReference type="Pfam" id="PF03372">
    <property type="entry name" value="Exo_endo_phos"/>
    <property type="match status" value="2"/>
</dbReference>
<feature type="domain" description="Reverse transcriptase" evidence="2">
    <location>
        <begin position="381"/>
        <end position="636"/>
    </location>
</feature>
<keyword evidence="4" id="KW-1185">Reference proteome</keyword>
<evidence type="ECO:0000256" key="1">
    <source>
        <dbReference type="SAM" id="MobiDB-lite"/>
    </source>
</evidence>
<dbReference type="GO" id="GO:0003824">
    <property type="term" value="F:catalytic activity"/>
    <property type="evidence" value="ECO:0007669"/>
    <property type="project" value="InterPro"/>
</dbReference>
<dbReference type="Pfam" id="PF00078">
    <property type="entry name" value="RVT_1"/>
    <property type="match status" value="2"/>
</dbReference>
<feature type="region of interest" description="Disordered" evidence="1">
    <location>
        <begin position="1036"/>
        <end position="1136"/>
    </location>
</feature>
<dbReference type="EMBL" id="JAUNZN010000018">
    <property type="protein sequence ID" value="KAK4810563.1"/>
    <property type="molecule type" value="Genomic_DNA"/>
</dbReference>
<dbReference type="InterPro" id="IPR005135">
    <property type="entry name" value="Endo/exonuclease/phosphatase"/>
</dbReference>
<evidence type="ECO:0000313" key="4">
    <source>
        <dbReference type="Proteomes" id="UP001333110"/>
    </source>
</evidence>
<evidence type="ECO:0000313" key="3">
    <source>
        <dbReference type="EMBL" id="KAK4810563.1"/>
    </source>
</evidence>